<dbReference type="RefSeq" id="XP_004348837.1">
    <property type="nucleotide sequence ID" value="XM_004348787.2"/>
</dbReference>
<evidence type="ECO:0000256" key="4">
    <source>
        <dbReference type="ARBA" id="ARBA00022679"/>
    </source>
</evidence>
<dbReference type="Gene3D" id="3.90.1150.10">
    <property type="entry name" value="Aspartate Aminotransferase, domain 1"/>
    <property type="match status" value="1"/>
</dbReference>
<dbReference type="Proteomes" id="UP000008743">
    <property type="component" value="Unassembled WGS sequence"/>
</dbReference>
<dbReference type="InterPro" id="IPR005814">
    <property type="entry name" value="Aminotrans_3"/>
</dbReference>
<organism evidence="6 7">
    <name type="scientific">Capsaspora owczarzaki (strain ATCC 30864)</name>
    <dbReference type="NCBI Taxonomy" id="595528"/>
    <lineage>
        <taxon>Eukaryota</taxon>
        <taxon>Filasterea</taxon>
        <taxon>Capsaspora</taxon>
    </lineage>
</organism>
<dbReference type="OrthoDB" id="425114at2759"/>
<dbReference type="eggNOG" id="KOG1401">
    <property type="taxonomic scope" value="Eukaryota"/>
</dbReference>
<dbReference type="AlphaFoldDB" id="A0A0D2WKL1"/>
<evidence type="ECO:0000313" key="6">
    <source>
        <dbReference type="EMBL" id="KJE90845.1"/>
    </source>
</evidence>
<dbReference type="Pfam" id="PF00202">
    <property type="entry name" value="Aminotran_3"/>
    <property type="match status" value="1"/>
</dbReference>
<dbReference type="STRING" id="595528.A0A0D2WKL1"/>
<dbReference type="Gene3D" id="3.40.640.10">
    <property type="entry name" value="Type I PLP-dependent aspartate aminotransferase-like (Major domain)"/>
    <property type="match status" value="1"/>
</dbReference>
<dbReference type="PhylomeDB" id="A0A0D2WKL1"/>
<gene>
    <name evidence="6" type="ORF">CAOG_002087</name>
</gene>
<proteinExistence type="inferred from homology"/>
<evidence type="ECO:0000256" key="3">
    <source>
        <dbReference type="ARBA" id="ARBA00022576"/>
    </source>
</evidence>
<dbReference type="SUPFAM" id="SSF53383">
    <property type="entry name" value="PLP-dependent transferases"/>
    <property type="match status" value="1"/>
</dbReference>
<dbReference type="InterPro" id="IPR015424">
    <property type="entry name" value="PyrdxlP-dep_Trfase"/>
</dbReference>
<protein>
    <recommendedName>
        <fullName evidence="8">Acetylornithine aminotransferase</fullName>
    </recommendedName>
</protein>
<dbReference type="GO" id="GO:0030170">
    <property type="term" value="F:pyridoxal phosphate binding"/>
    <property type="evidence" value="ECO:0007669"/>
    <property type="project" value="InterPro"/>
</dbReference>
<dbReference type="InterPro" id="IPR015421">
    <property type="entry name" value="PyrdxlP-dep_Trfase_major"/>
</dbReference>
<dbReference type="GO" id="GO:0042802">
    <property type="term" value="F:identical protein binding"/>
    <property type="evidence" value="ECO:0007669"/>
    <property type="project" value="TreeGrafter"/>
</dbReference>
<evidence type="ECO:0000313" key="7">
    <source>
        <dbReference type="Proteomes" id="UP000008743"/>
    </source>
</evidence>
<dbReference type="GO" id="GO:0008483">
    <property type="term" value="F:transaminase activity"/>
    <property type="evidence" value="ECO:0007669"/>
    <property type="project" value="UniProtKB-KW"/>
</dbReference>
<evidence type="ECO:0000256" key="2">
    <source>
        <dbReference type="ARBA" id="ARBA00008954"/>
    </source>
</evidence>
<dbReference type="InterPro" id="IPR015422">
    <property type="entry name" value="PyrdxlP-dep_Trfase_small"/>
</dbReference>
<evidence type="ECO:0008006" key="8">
    <source>
        <dbReference type="Google" id="ProtNLM"/>
    </source>
</evidence>
<dbReference type="EMBL" id="KE346362">
    <property type="protein sequence ID" value="KJE90845.1"/>
    <property type="molecule type" value="Genomic_DNA"/>
</dbReference>
<accession>A0A0D2WKL1</accession>
<keyword evidence="5" id="KW-0663">Pyridoxal phosphate</keyword>
<evidence type="ECO:0000256" key="1">
    <source>
        <dbReference type="ARBA" id="ARBA00001933"/>
    </source>
</evidence>
<keyword evidence="4" id="KW-0808">Transferase</keyword>
<name>A0A0D2WKL1_CAPO3</name>
<dbReference type="PANTHER" id="PTHR11986:SF79">
    <property type="entry name" value="ACETYLORNITHINE AMINOTRANSFERASE, MITOCHONDRIAL"/>
    <property type="match status" value="1"/>
</dbReference>
<keyword evidence="3" id="KW-0032">Aminotransferase</keyword>
<reference evidence="7" key="1">
    <citation type="submission" date="2011-02" db="EMBL/GenBank/DDBJ databases">
        <title>The Genome Sequence of Capsaspora owczarzaki ATCC 30864.</title>
        <authorList>
            <person name="Russ C."/>
            <person name="Cuomo C."/>
            <person name="Burger G."/>
            <person name="Gray M.W."/>
            <person name="Holland P.W.H."/>
            <person name="King N."/>
            <person name="Lang F.B.F."/>
            <person name="Roger A.J."/>
            <person name="Ruiz-Trillo I."/>
            <person name="Young S.K."/>
            <person name="Zeng Q."/>
            <person name="Gargeya S."/>
            <person name="Alvarado L."/>
            <person name="Berlin A."/>
            <person name="Chapman S.B."/>
            <person name="Chen Z."/>
            <person name="Freedman E."/>
            <person name="Gellesch M."/>
            <person name="Goldberg J."/>
            <person name="Griggs A."/>
            <person name="Gujja S."/>
            <person name="Heilman E."/>
            <person name="Heiman D."/>
            <person name="Howarth C."/>
            <person name="Mehta T."/>
            <person name="Neiman D."/>
            <person name="Pearson M."/>
            <person name="Roberts A."/>
            <person name="Saif S."/>
            <person name="Shea T."/>
            <person name="Shenoy N."/>
            <person name="Sisk P."/>
            <person name="Stolte C."/>
            <person name="Sykes S."/>
            <person name="White J."/>
            <person name="Yandava C."/>
            <person name="Haas B."/>
            <person name="Nusbaum C."/>
            <person name="Birren B."/>
        </authorList>
    </citation>
    <scope>NUCLEOTIDE SEQUENCE</scope>
    <source>
        <strain evidence="7">ATCC 30864</strain>
    </source>
</reference>
<sequence length="154" mass="16712">MTLAKPLANGLPVGAILVRDRVSELIKPGNHGTTFGGGPGVCNVARAVLGEVQQLLPKMQTNIKRFDEILESLRQQFPKVVLDVRGIGFLRGVELTAEYTAKQVQQEALRHGIVMITAGKNVLRLTPPLIVGEPQLERLRTALTSIFKSIKPAA</sequence>
<comment type="cofactor">
    <cofactor evidence="1">
        <name>pyridoxal 5'-phosphate</name>
        <dbReference type="ChEBI" id="CHEBI:597326"/>
    </cofactor>
</comment>
<dbReference type="InParanoid" id="A0A0D2WKL1"/>
<comment type="similarity">
    <text evidence="2">Belongs to the class-III pyridoxal-phosphate-dependent aminotransferase family.</text>
</comment>
<dbReference type="InterPro" id="IPR050103">
    <property type="entry name" value="Class-III_PLP-dep_AT"/>
</dbReference>
<evidence type="ECO:0000256" key="5">
    <source>
        <dbReference type="ARBA" id="ARBA00022898"/>
    </source>
</evidence>
<dbReference type="PANTHER" id="PTHR11986">
    <property type="entry name" value="AMINOTRANSFERASE CLASS III"/>
    <property type="match status" value="1"/>
</dbReference>
<keyword evidence="7" id="KW-1185">Reference proteome</keyword>